<dbReference type="InterPro" id="IPR029058">
    <property type="entry name" value="AB_hydrolase_fold"/>
</dbReference>
<dbReference type="InterPro" id="IPR000073">
    <property type="entry name" value="AB_hydrolase_1"/>
</dbReference>
<keyword evidence="2" id="KW-0456">Lyase</keyword>
<dbReference type="PANTHER" id="PTHR42916:SF1">
    <property type="entry name" value="PROTEIN PHYLLO, CHLOROPLASTIC"/>
    <property type="match status" value="1"/>
</dbReference>
<accession>A0ABS1E8G5</accession>
<dbReference type="Gene3D" id="3.40.50.1820">
    <property type="entry name" value="alpha/beta hydrolase"/>
    <property type="match status" value="1"/>
</dbReference>
<gene>
    <name evidence="4" type="ORF">CKO13_12165</name>
</gene>
<feature type="non-terminal residue" evidence="4">
    <location>
        <position position="142"/>
    </location>
</feature>
<dbReference type="SUPFAM" id="SSF53474">
    <property type="entry name" value="alpha/beta-Hydrolases"/>
    <property type="match status" value="1"/>
</dbReference>
<dbReference type="Pfam" id="PF12697">
    <property type="entry name" value="Abhydrolase_6"/>
    <property type="match status" value="1"/>
</dbReference>
<reference evidence="4 5" key="1">
    <citation type="journal article" date="2020" name="Microorganisms">
        <title>Osmotic Adaptation and Compatible Solute Biosynthesis of Phototrophic Bacteria as Revealed from Genome Analyses.</title>
        <authorList>
            <person name="Imhoff J.F."/>
            <person name="Rahn T."/>
            <person name="Kunzel S."/>
            <person name="Keller A."/>
            <person name="Neulinger S.C."/>
        </authorList>
    </citation>
    <scope>NUCLEOTIDE SEQUENCE [LARGE SCALE GENOMIC DNA]</scope>
    <source>
        <strain evidence="4 5">DSM 15116</strain>
    </source>
</reference>
<keyword evidence="5" id="KW-1185">Reference proteome</keyword>
<comment type="caution">
    <text evidence="4">The sequence shown here is derived from an EMBL/GenBank/DDBJ whole genome shotgun (WGS) entry which is preliminary data.</text>
</comment>
<dbReference type="EMBL" id="NRSH01000264">
    <property type="protein sequence ID" value="MBK1727745.1"/>
    <property type="molecule type" value="Genomic_DNA"/>
</dbReference>
<evidence type="ECO:0000256" key="2">
    <source>
        <dbReference type="ARBA" id="ARBA00023239"/>
    </source>
</evidence>
<dbReference type="PANTHER" id="PTHR42916">
    <property type="entry name" value="2-SUCCINYL-5-ENOLPYRUVYL-6-HYDROXY-3-CYCLOHEXENE-1-CARBOXYLATE SYNTHASE"/>
    <property type="match status" value="1"/>
</dbReference>
<evidence type="ECO:0000256" key="1">
    <source>
        <dbReference type="ARBA" id="ARBA00022428"/>
    </source>
</evidence>
<dbReference type="Proteomes" id="UP000738126">
    <property type="component" value="Unassembled WGS sequence"/>
</dbReference>
<organism evidence="4 5">
    <name type="scientific">Halorhodospira neutriphila</name>
    <dbReference type="NCBI Taxonomy" id="168379"/>
    <lineage>
        <taxon>Bacteria</taxon>
        <taxon>Pseudomonadati</taxon>
        <taxon>Pseudomonadota</taxon>
        <taxon>Gammaproteobacteria</taxon>
        <taxon>Chromatiales</taxon>
        <taxon>Ectothiorhodospiraceae</taxon>
        <taxon>Halorhodospira</taxon>
    </lineage>
</organism>
<protein>
    <submittedName>
        <fullName evidence="4">2-succinyl-6-hydroxy-2, 4-cyclohexadiene-1-carboxylate synthase</fullName>
    </submittedName>
</protein>
<name>A0ABS1E8G5_9GAMM</name>
<feature type="domain" description="AB hydrolase-1" evidence="3">
    <location>
        <begin position="4"/>
        <end position="132"/>
    </location>
</feature>
<evidence type="ECO:0000259" key="3">
    <source>
        <dbReference type="Pfam" id="PF12697"/>
    </source>
</evidence>
<evidence type="ECO:0000313" key="4">
    <source>
        <dbReference type="EMBL" id="MBK1727745.1"/>
    </source>
</evidence>
<sequence>MGDAAEWGPVAERLSGRHYCLAPTLPGHDGRPPAAEDFAGLAEALWQRLAPQLPERFALAGYSLGGRLALALAQRCPQRLTGLILEGAHPGLRDAAEREQRRAHDEAWAARLEQEPRAQALAAWYRQPVFASLSEAQRRALV</sequence>
<proteinExistence type="predicted"/>
<evidence type="ECO:0000313" key="5">
    <source>
        <dbReference type="Proteomes" id="UP000738126"/>
    </source>
</evidence>
<keyword evidence="1" id="KW-0474">Menaquinone biosynthesis</keyword>